<dbReference type="PANTHER" id="PTHR47027">
    <property type="entry name" value="REVERSE TRANSCRIPTASE DOMAIN-CONTAINING PROTEIN"/>
    <property type="match status" value="1"/>
</dbReference>
<protein>
    <submittedName>
        <fullName evidence="1">Uncharacterized protein</fullName>
    </submittedName>
</protein>
<evidence type="ECO:0000313" key="2">
    <source>
        <dbReference type="Proteomes" id="UP001286313"/>
    </source>
</evidence>
<reference evidence="1" key="1">
    <citation type="submission" date="2023-10" db="EMBL/GenBank/DDBJ databases">
        <title>Genome assemblies of two species of porcelain crab, Petrolisthes cinctipes and Petrolisthes manimaculis (Anomura: Porcellanidae).</title>
        <authorList>
            <person name="Angst P."/>
        </authorList>
    </citation>
    <scope>NUCLEOTIDE SEQUENCE</scope>
    <source>
        <strain evidence="1">PB745_01</strain>
        <tissue evidence="1">Gill</tissue>
    </source>
</reference>
<dbReference type="Proteomes" id="UP001286313">
    <property type="component" value="Unassembled WGS sequence"/>
</dbReference>
<accession>A0AAE1FVJ5</accession>
<dbReference type="EMBL" id="JAWQEG010001374">
    <property type="protein sequence ID" value="KAK3879947.1"/>
    <property type="molecule type" value="Genomic_DNA"/>
</dbReference>
<gene>
    <name evidence="1" type="ORF">Pcinc_015511</name>
</gene>
<evidence type="ECO:0000313" key="1">
    <source>
        <dbReference type="EMBL" id="KAK3879947.1"/>
    </source>
</evidence>
<sequence length="152" mass="17885">MRSLVLSVFLNGCETWTLTVKLQRNIQVTEMKCYRKILNIRYSDGIRNEEIRQMVERSMGPQEDLFTTVKRRKLQWYGHISRSDGMAKTMVQGTVGGVCRRGRQRKRWEDNIRERTGLSFAESQRAVEDRDGWRRVIQSSLVPQRHPPEVMG</sequence>
<proteinExistence type="predicted"/>
<dbReference type="AlphaFoldDB" id="A0AAE1FVJ5"/>
<dbReference type="PANTHER" id="PTHR47027:SF20">
    <property type="entry name" value="REVERSE TRANSCRIPTASE-LIKE PROTEIN WITH RNA-DIRECTED DNA POLYMERASE DOMAIN"/>
    <property type="match status" value="1"/>
</dbReference>
<organism evidence="1 2">
    <name type="scientific">Petrolisthes cinctipes</name>
    <name type="common">Flat porcelain crab</name>
    <dbReference type="NCBI Taxonomy" id="88211"/>
    <lineage>
        <taxon>Eukaryota</taxon>
        <taxon>Metazoa</taxon>
        <taxon>Ecdysozoa</taxon>
        <taxon>Arthropoda</taxon>
        <taxon>Crustacea</taxon>
        <taxon>Multicrustacea</taxon>
        <taxon>Malacostraca</taxon>
        <taxon>Eumalacostraca</taxon>
        <taxon>Eucarida</taxon>
        <taxon>Decapoda</taxon>
        <taxon>Pleocyemata</taxon>
        <taxon>Anomura</taxon>
        <taxon>Galatheoidea</taxon>
        <taxon>Porcellanidae</taxon>
        <taxon>Petrolisthes</taxon>
    </lineage>
</organism>
<keyword evidence="2" id="KW-1185">Reference proteome</keyword>
<comment type="caution">
    <text evidence="1">The sequence shown here is derived from an EMBL/GenBank/DDBJ whole genome shotgun (WGS) entry which is preliminary data.</text>
</comment>
<name>A0AAE1FVJ5_PETCI</name>